<evidence type="ECO:0000259" key="8">
    <source>
        <dbReference type="Pfam" id="PF03458"/>
    </source>
</evidence>
<keyword evidence="5 7" id="KW-1133">Transmembrane helix</keyword>
<feature type="transmembrane region" description="Helical" evidence="7">
    <location>
        <begin position="34"/>
        <end position="54"/>
    </location>
</feature>
<proteinExistence type="inferred from homology"/>
<name>A0A2S7K0T8_9PROT</name>
<sequence length="210" mass="21552">METAQIFAALNVIGLFVFAISGALTALRNDMDVFGVAMIAFVTGVGGGTIRDVLLGSFPVWWIAAPSAVFICLAGAVIATLAQPLIDSRLKALIWADAMGLAVFSVLGAQAALAAEAPAVIAIFMGAVTATFGGVVRDVLLNEPPLILKQDIYATAALIGAGVFVGLLAAGVPESLVAVIAALTTFAIRAAAIIFNIPSPRYARPRKSEL</sequence>
<feature type="transmembrane region" description="Helical" evidence="7">
    <location>
        <begin position="6"/>
        <end position="27"/>
    </location>
</feature>
<evidence type="ECO:0000313" key="10">
    <source>
        <dbReference type="Proteomes" id="UP000239504"/>
    </source>
</evidence>
<comment type="subcellular location">
    <subcellularLocation>
        <location evidence="1">Cell membrane</location>
        <topology evidence="1">Multi-pass membrane protein</topology>
    </subcellularLocation>
</comment>
<gene>
    <name evidence="9" type="ORF">CW354_16800</name>
</gene>
<keyword evidence="6 7" id="KW-0472">Membrane</keyword>
<evidence type="ECO:0000256" key="1">
    <source>
        <dbReference type="ARBA" id="ARBA00004651"/>
    </source>
</evidence>
<evidence type="ECO:0000256" key="3">
    <source>
        <dbReference type="ARBA" id="ARBA00022475"/>
    </source>
</evidence>
<organism evidence="9 10">
    <name type="scientific">Hyphococcus luteus</name>
    <dbReference type="NCBI Taxonomy" id="2058213"/>
    <lineage>
        <taxon>Bacteria</taxon>
        <taxon>Pseudomonadati</taxon>
        <taxon>Pseudomonadota</taxon>
        <taxon>Alphaproteobacteria</taxon>
        <taxon>Parvularculales</taxon>
        <taxon>Parvularculaceae</taxon>
        <taxon>Hyphococcus</taxon>
    </lineage>
</organism>
<dbReference type="RefSeq" id="WP_104831250.1">
    <property type="nucleotide sequence ID" value="NZ_PJCH01000015.1"/>
</dbReference>
<evidence type="ECO:0000256" key="6">
    <source>
        <dbReference type="ARBA" id="ARBA00023136"/>
    </source>
</evidence>
<keyword evidence="3" id="KW-1003">Cell membrane</keyword>
<dbReference type="EMBL" id="PJCH01000015">
    <property type="protein sequence ID" value="PQA86038.1"/>
    <property type="molecule type" value="Genomic_DNA"/>
</dbReference>
<feature type="transmembrane region" description="Helical" evidence="7">
    <location>
        <begin position="152"/>
        <end position="170"/>
    </location>
</feature>
<dbReference type="PANTHER" id="PTHR30506:SF3">
    <property type="entry name" value="UPF0126 INNER MEMBRANE PROTEIN YADS-RELATED"/>
    <property type="match status" value="1"/>
</dbReference>
<dbReference type="GO" id="GO:0005886">
    <property type="term" value="C:plasma membrane"/>
    <property type="evidence" value="ECO:0007669"/>
    <property type="project" value="UniProtKB-SubCell"/>
</dbReference>
<keyword evidence="4 7" id="KW-0812">Transmembrane</keyword>
<dbReference type="OrthoDB" id="9791874at2"/>
<evidence type="ECO:0000256" key="2">
    <source>
        <dbReference type="ARBA" id="ARBA00008193"/>
    </source>
</evidence>
<dbReference type="Proteomes" id="UP000239504">
    <property type="component" value="Unassembled WGS sequence"/>
</dbReference>
<protein>
    <recommendedName>
        <fullName evidence="8">Glycine transporter domain-containing protein</fullName>
    </recommendedName>
</protein>
<dbReference type="PANTHER" id="PTHR30506">
    <property type="entry name" value="INNER MEMBRANE PROTEIN"/>
    <property type="match status" value="1"/>
</dbReference>
<dbReference type="InterPro" id="IPR005115">
    <property type="entry name" value="Gly_transporter"/>
</dbReference>
<feature type="transmembrane region" description="Helical" evidence="7">
    <location>
        <begin position="119"/>
        <end position="140"/>
    </location>
</feature>
<keyword evidence="10" id="KW-1185">Reference proteome</keyword>
<comment type="similarity">
    <text evidence="2">Belongs to the UPF0126 family.</text>
</comment>
<accession>A0A2S7K0T8</accession>
<feature type="transmembrane region" description="Helical" evidence="7">
    <location>
        <begin position="93"/>
        <end position="113"/>
    </location>
</feature>
<evidence type="ECO:0000313" key="9">
    <source>
        <dbReference type="EMBL" id="PQA86038.1"/>
    </source>
</evidence>
<evidence type="ECO:0000256" key="5">
    <source>
        <dbReference type="ARBA" id="ARBA00022989"/>
    </source>
</evidence>
<reference evidence="9 10" key="1">
    <citation type="submission" date="2017-12" db="EMBL/GenBank/DDBJ databases">
        <authorList>
            <person name="Hurst M.R.H."/>
        </authorList>
    </citation>
    <scope>NUCLEOTIDE SEQUENCE [LARGE SCALE GENOMIC DNA]</scope>
    <source>
        <strain evidence="9 10">SY-3-19</strain>
    </source>
</reference>
<dbReference type="Pfam" id="PF03458">
    <property type="entry name" value="Gly_transporter"/>
    <property type="match status" value="2"/>
</dbReference>
<feature type="domain" description="Glycine transporter" evidence="8">
    <location>
        <begin position="9"/>
        <end position="82"/>
    </location>
</feature>
<feature type="domain" description="Glycine transporter" evidence="8">
    <location>
        <begin position="95"/>
        <end position="167"/>
    </location>
</feature>
<evidence type="ECO:0000256" key="7">
    <source>
        <dbReference type="SAM" id="Phobius"/>
    </source>
</evidence>
<feature type="transmembrane region" description="Helical" evidence="7">
    <location>
        <begin position="60"/>
        <end position="81"/>
    </location>
</feature>
<feature type="transmembrane region" description="Helical" evidence="7">
    <location>
        <begin position="176"/>
        <end position="197"/>
    </location>
</feature>
<dbReference type="AlphaFoldDB" id="A0A2S7K0T8"/>
<evidence type="ECO:0000256" key="4">
    <source>
        <dbReference type="ARBA" id="ARBA00022692"/>
    </source>
</evidence>
<comment type="caution">
    <text evidence="9">The sequence shown here is derived from an EMBL/GenBank/DDBJ whole genome shotgun (WGS) entry which is preliminary data.</text>
</comment>